<dbReference type="GO" id="GO:0005769">
    <property type="term" value="C:early endosome"/>
    <property type="evidence" value="ECO:0007669"/>
    <property type="project" value="UniProtKB-SubCell"/>
</dbReference>
<protein>
    <submittedName>
        <fullName evidence="7">Spermatogenesis-defective protein 39 homolog</fullName>
    </submittedName>
</protein>
<evidence type="ECO:0000256" key="4">
    <source>
        <dbReference type="ARBA" id="ARBA00022753"/>
    </source>
</evidence>
<evidence type="ECO:0000256" key="1">
    <source>
        <dbReference type="ARBA" id="ARBA00004412"/>
    </source>
</evidence>
<accession>A0A9R1U8D1</accession>
<comment type="subcellular location">
    <subcellularLocation>
        <location evidence="2">Cytoplasmic vesicle</location>
    </subcellularLocation>
    <subcellularLocation>
        <location evidence="1">Early endosome</location>
    </subcellularLocation>
    <subcellularLocation>
        <location evidence="3">Late endosome</location>
    </subcellularLocation>
</comment>
<gene>
    <name evidence="7" type="primary">Vps16B</name>
</gene>
<dbReference type="KEGG" id="fas:105271207"/>
<dbReference type="GeneID" id="105271207"/>
<reference evidence="7" key="1">
    <citation type="submission" date="2025-08" db="UniProtKB">
        <authorList>
            <consortium name="RefSeq"/>
        </authorList>
    </citation>
    <scope>IDENTIFICATION</scope>
    <source>
        <strain evidence="7">USDA-PBARC FA_bdor</strain>
        <tissue evidence="7">Whole organism</tissue>
    </source>
</reference>
<name>A0A9R1U8D1_9HYME</name>
<dbReference type="PANTHER" id="PTHR13364">
    <property type="entry name" value="DEFECTIVE SPERMATOGENESIS PROTEIN 39"/>
    <property type="match status" value="1"/>
</dbReference>
<dbReference type="Proteomes" id="UP000694866">
    <property type="component" value="Unplaced"/>
</dbReference>
<organism evidence="6 7">
    <name type="scientific">Fopius arisanus</name>
    <dbReference type="NCBI Taxonomy" id="64838"/>
    <lineage>
        <taxon>Eukaryota</taxon>
        <taxon>Metazoa</taxon>
        <taxon>Ecdysozoa</taxon>
        <taxon>Arthropoda</taxon>
        <taxon>Hexapoda</taxon>
        <taxon>Insecta</taxon>
        <taxon>Pterygota</taxon>
        <taxon>Neoptera</taxon>
        <taxon>Endopterygota</taxon>
        <taxon>Hymenoptera</taxon>
        <taxon>Apocrita</taxon>
        <taxon>Ichneumonoidea</taxon>
        <taxon>Braconidae</taxon>
        <taxon>Opiinae</taxon>
        <taxon>Fopius</taxon>
    </lineage>
</organism>
<dbReference type="RefSeq" id="XP_011310891.1">
    <property type="nucleotide sequence ID" value="XM_011312589.1"/>
</dbReference>
<dbReference type="OrthoDB" id="9977282at2759"/>
<dbReference type="GO" id="GO:0006886">
    <property type="term" value="P:intracellular protein transport"/>
    <property type="evidence" value="ECO:0007669"/>
    <property type="project" value="TreeGrafter"/>
</dbReference>
<evidence type="ECO:0000256" key="5">
    <source>
        <dbReference type="ARBA" id="ARBA00023329"/>
    </source>
</evidence>
<dbReference type="GO" id="GO:0005770">
    <property type="term" value="C:late endosome"/>
    <property type="evidence" value="ECO:0007669"/>
    <property type="project" value="UniProtKB-SubCell"/>
</dbReference>
<keyword evidence="5" id="KW-0968">Cytoplasmic vesicle</keyword>
<dbReference type="CTD" id="43521"/>
<evidence type="ECO:0000256" key="3">
    <source>
        <dbReference type="ARBA" id="ARBA00004603"/>
    </source>
</evidence>
<dbReference type="InterPro" id="IPR040057">
    <property type="entry name" value="Spe-39"/>
</dbReference>
<proteinExistence type="predicted"/>
<keyword evidence="6" id="KW-1185">Reference proteome</keyword>
<dbReference type="GO" id="GO:0007034">
    <property type="term" value="P:vacuolar transport"/>
    <property type="evidence" value="ECO:0007669"/>
    <property type="project" value="TreeGrafter"/>
</dbReference>
<evidence type="ECO:0000256" key="2">
    <source>
        <dbReference type="ARBA" id="ARBA00004541"/>
    </source>
</evidence>
<sequence length="428" mass="48577">MSKADASKDDEEYWNSSEKHSFSFDQNTEVDNLFGISKSGTAQLKAGISNIEVSEEYFNFDNVTSDSRPLLSVISEPTFTAILKADNGFSEVLPEETPAVDPTKTLRRVLLGQPFSLEEYKSLVDKKSLLDAAIASGNGDAILIVVLFVTKTLKPALAQRLLMERPDAMNVYVHYLSTRLMLNEITDLLSMQGRPIDAAMTNLNVIIRNTRDETRLLQKLMKCYKTQFVSSPECRETPFVQNYIRLLEWKGALRNTKFHEEFDPDSSVLDCLRYSCRDHWGASEGTLVAPEMLLHQHEITPRQYQKVALESRVAVKAWEDIHNLLLSKGWMGSEKLQTNLPIEDILKILHKGEAPTAVLDKFLRYVDPVERRLHLAKAFSCPKTVIEILGTQGDRTSLLEYRDTLIPQSEAFFLAKRTLSSPTIRWKS</sequence>
<evidence type="ECO:0000313" key="6">
    <source>
        <dbReference type="Proteomes" id="UP000694866"/>
    </source>
</evidence>
<evidence type="ECO:0000313" key="7">
    <source>
        <dbReference type="RefSeq" id="XP_011310891.1"/>
    </source>
</evidence>
<keyword evidence="4" id="KW-0967">Endosome</keyword>
<dbReference type="AlphaFoldDB" id="A0A9R1U8D1"/>
<dbReference type="PANTHER" id="PTHR13364:SF6">
    <property type="entry name" value="SPERMATOGENESIS-DEFECTIVE PROTEIN 39 HOMOLOG"/>
    <property type="match status" value="1"/>
</dbReference>